<evidence type="ECO:0000256" key="2">
    <source>
        <dbReference type="ARBA" id="ARBA00023125"/>
    </source>
</evidence>
<evidence type="ECO:0000256" key="3">
    <source>
        <dbReference type="ARBA" id="ARBA00023163"/>
    </source>
</evidence>
<dbReference type="Proteomes" id="UP001183607">
    <property type="component" value="Unassembled WGS sequence"/>
</dbReference>
<sequence length="291" mass="30652">MPAGAVALPHPRLRPGVLRYHGYRLTAARPRLEVPVGAVTLVLGFGAPVRVSGPGQETTTLVSLIGGLTTLPAVGEHLGAGAGIEVLVTPWAAFRLLGVPQHTLAGRCTDPGALPGGERWLRLADALEELPHWRARFALLDRALTAWLDAGPAWSPRVEYAWRLLERSGGRVPVRRLAREVGWSERQVQSRFREQIGLTPKAAARVVRLQRAVRLLTSGLSQAETAALCGFYDQAHLSGEFRAMTGRTPGAFTAARAAVAASGGAGSGTGGAADGEHVSDRLGGAVTSLLL</sequence>
<dbReference type="GO" id="GO:0006355">
    <property type="term" value="P:regulation of DNA-templated transcription"/>
    <property type="evidence" value="ECO:0007669"/>
    <property type="project" value="UniProtKB-ARBA"/>
</dbReference>
<dbReference type="SMART" id="SM00342">
    <property type="entry name" value="HTH_ARAC"/>
    <property type="match status" value="1"/>
</dbReference>
<dbReference type="PROSITE" id="PS01124">
    <property type="entry name" value="HTH_ARAC_FAMILY_2"/>
    <property type="match status" value="1"/>
</dbReference>
<dbReference type="RefSeq" id="WP_311677028.1">
    <property type="nucleotide sequence ID" value="NZ_JAVRER010000015.1"/>
</dbReference>
<dbReference type="GO" id="GO:0003677">
    <property type="term" value="F:DNA binding"/>
    <property type="evidence" value="ECO:0007669"/>
    <property type="project" value="UniProtKB-KW"/>
</dbReference>
<evidence type="ECO:0000256" key="1">
    <source>
        <dbReference type="ARBA" id="ARBA00023015"/>
    </source>
</evidence>
<dbReference type="SUPFAM" id="SSF46689">
    <property type="entry name" value="Homeodomain-like"/>
    <property type="match status" value="1"/>
</dbReference>
<dbReference type="InterPro" id="IPR018060">
    <property type="entry name" value="HTH_AraC"/>
</dbReference>
<dbReference type="PANTHER" id="PTHR46796">
    <property type="entry name" value="HTH-TYPE TRANSCRIPTIONAL ACTIVATOR RHAS-RELATED"/>
    <property type="match status" value="1"/>
</dbReference>
<dbReference type="AlphaFoldDB" id="A0ABD5E673"/>
<keyword evidence="1" id="KW-0805">Transcription regulation</keyword>
<keyword evidence="2" id="KW-0238">DNA-binding</keyword>
<keyword evidence="3" id="KW-0804">Transcription</keyword>
<dbReference type="InterPro" id="IPR050204">
    <property type="entry name" value="AraC_XylS_family_regulators"/>
</dbReference>
<dbReference type="Pfam" id="PF12833">
    <property type="entry name" value="HTH_18"/>
    <property type="match status" value="1"/>
</dbReference>
<organism evidence="5 6">
    <name type="scientific">Streptomyces evansiae</name>
    <dbReference type="NCBI Taxonomy" id="3075535"/>
    <lineage>
        <taxon>Bacteria</taxon>
        <taxon>Bacillati</taxon>
        <taxon>Actinomycetota</taxon>
        <taxon>Actinomycetes</taxon>
        <taxon>Kitasatosporales</taxon>
        <taxon>Streptomycetaceae</taxon>
        <taxon>Streptomyces</taxon>
    </lineage>
</organism>
<protein>
    <submittedName>
        <fullName evidence="5">Helix-turn-helix transcriptional regulator</fullName>
    </submittedName>
</protein>
<reference evidence="6" key="1">
    <citation type="submission" date="2023-07" db="EMBL/GenBank/DDBJ databases">
        <title>30 novel species of actinomycetes from the DSMZ collection.</title>
        <authorList>
            <person name="Nouioui I."/>
        </authorList>
    </citation>
    <scope>NUCLEOTIDE SEQUENCE [LARGE SCALE GENOMIC DNA]</scope>
    <source>
        <strain evidence="6">DSM 41982</strain>
    </source>
</reference>
<feature type="domain" description="HTH araC/xylS-type" evidence="4">
    <location>
        <begin position="155"/>
        <end position="255"/>
    </location>
</feature>
<dbReference type="PANTHER" id="PTHR46796:SF15">
    <property type="entry name" value="BLL1074 PROTEIN"/>
    <property type="match status" value="1"/>
</dbReference>
<evidence type="ECO:0000313" key="5">
    <source>
        <dbReference type="EMBL" id="MDT0416302.1"/>
    </source>
</evidence>
<dbReference type="InterPro" id="IPR009057">
    <property type="entry name" value="Homeodomain-like_sf"/>
</dbReference>
<gene>
    <name evidence="5" type="ORF">RM574_12460</name>
</gene>
<dbReference type="Gene3D" id="1.10.10.60">
    <property type="entry name" value="Homeodomain-like"/>
    <property type="match status" value="1"/>
</dbReference>
<evidence type="ECO:0000313" key="6">
    <source>
        <dbReference type="Proteomes" id="UP001183607"/>
    </source>
</evidence>
<evidence type="ECO:0000259" key="4">
    <source>
        <dbReference type="PROSITE" id="PS01124"/>
    </source>
</evidence>
<accession>A0ABD5E673</accession>
<name>A0ABD5E673_9ACTN</name>
<comment type="caution">
    <text evidence="5">The sequence shown here is derived from an EMBL/GenBank/DDBJ whole genome shotgun (WGS) entry which is preliminary data.</text>
</comment>
<dbReference type="EMBL" id="JAVRER010000015">
    <property type="protein sequence ID" value="MDT0416302.1"/>
    <property type="molecule type" value="Genomic_DNA"/>
</dbReference>
<proteinExistence type="predicted"/>